<protein>
    <submittedName>
        <fullName evidence="3">Uncharacterized protein</fullName>
    </submittedName>
</protein>
<feature type="compositionally biased region" description="Basic and acidic residues" evidence="1">
    <location>
        <begin position="1"/>
        <end position="12"/>
    </location>
</feature>
<feature type="compositionally biased region" description="Polar residues" evidence="1">
    <location>
        <begin position="18"/>
        <end position="39"/>
    </location>
</feature>
<keyword evidence="2" id="KW-1185">Reference proteome</keyword>
<name>A0A6J3M2F3_9PEZI</name>
<gene>
    <name evidence="3" type="ORF">K489DRAFT_265289</name>
</gene>
<feature type="region of interest" description="Disordered" evidence="1">
    <location>
        <begin position="1"/>
        <end position="44"/>
    </location>
</feature>
<reference evidence="3" key="3">
    <citation type="submission" date="2025-08" db="UniProtKB">
        <authorList>
            <consortium name="RefSeq"/>
        </authorList>
    </citation>
    <scope>IDENTIFICATION</scope>
    <source>
        <strain evidence="3">CBS 342.82</strain>
    </source>
</reference>
<evidence type="ECO:0000256" key="1">
    <source>
        <dbReference type="SAM" id="MobiDB-lite"/>
    </source>
</evidence>
<sequence length="229" mass="25057">MTGSHESHERASVPRYAPSTTHASTNLPASSDLTPNAPQRANRPGEVRINPLATACQPSRCWKPRSVRKSLVCCETERAGWMSWLLRFSSWRVCPFHLSLIVIIVAMGNDASAATRCLRCLDLSHLMISVGLCELVAPLAWNDDGHLYPDTHTHTPVVRYCNLTARTTGVCTPGTTSNAVVAAPWGRVAMFVVHAKTPHAPNARDSVPACDSCRRCRMSRTSVHFSTTP</sequence>
<reference evidence="3" key="1">
    <citation type="submission" date="2020-01" db="EMBL/GenBank/DDBJ databases">
        <authorList>
            <consortium name="DOE Joint Genome Institute"/>
            <person name="Haridas S."/>
            <person name="Albert R."/>
            <person name="Binder M."/>
            <person name="Bloem J."/>
            <person name="Labutti K."/>
            <person name="Salamov A."/>
            <person name="Andreopoulos B."/>
            <person name="Baker S.E."/>
            <person name="Barry K."/>
            <person name="Bills G."/>
            <person name="Bluhm B.H."/>
            <person name="Cannon C."/>
            <person name="Castanera R."/>
            <person name="Culley D.E."/>
            <person name="Daum C."/>
            <person name="Ezra D."/>
            <person name="Gonzalez J.B."/>
            <person name="Henrissat B."/>
            <person name="Kuo A."/>
            <person name="Liang C."/>
            <person name="Lipzen A."/>
            <person name="Lutzoni F."/>
            <person name="Magnuson J."/>
            <person name="Mondo S."/>
            <person name="Nolan M."/>
            <person name="Ohm R."/>
            <person name="Pangilinan J."/>
            <person name="Park H.-J."/>
            <person name="Ramirez L."/>
            <person name="Alfaro M."/>
            <person name="Sun H."/>
            <person name="Tritt A."/>
            <person name="Yoshinaga Y."/>
            <person name="Zwiers L.-H."/>
            <person name="Turgeon B.G."/>
            <person name="Goodwin S.B."/>
            <person name="Spatafora J.W."/>
            <person name="Crous P.W."/>
            <person name="Grigoriev I.V."/>
        </authorList>
    </citation>
    <scope>NUCLEOTIDE SEQUENCE</scope>
    <source>
        <strain evidence="3">CBS 342.82</strain>
    </source>
</reference>
<accession>A0A6J3M2F3</accession>
<evidence type="ECO:0000313" key="3">
    <source>
        <dbReference type="RefSeq" id="XP_033458133.1"/>
    </source>
</evidence>
<dbReference type="AlphaFoldDB" id="A0A6J3M2F3"/>
<dbReference type="Proteomes" id="UP000504637">
    <property type="component" value="Unplaced"/>
</dbReference>
<dbReference type="RefSeq" id="XP_033458133.1">
    <property type="nucleotide sequence ID" value="XM_033600074.1"/>
</dbReference>
<dbReference type="GeneID" id="54357874"/>
<reference evidence="3" key="2">
    <citation type="submission" date="2020-04" db="EMBL/GenBank/DDBJ databases">
        <authorList>
            <consortium name="NCBI Genome Project"/>
        </authorList>
    </citation>
    <scope>NUCLEOTIDE SEQUENCE</scope>
    <source>
        <strain evidence="3">CBS 342.82</strain>
    </source>
</reference>
<evidence type="ECO:0000313" key="2">
    <source>
        <dbReference type="Proteomes" id="UP000504637"/>
    </source>
</evidence>
<organism evidence="3">
    <name type="scientific">Dissoconium aciculare CBS 342.82</name>
    <dbReference type="NCBI Taxonomy" id="1314786"/>
    <lineage>
        <taxon>Eukaryota</taxon>
        <taxon>Fungi</taxon>
        <taxon>Dikarya</taxon>
        <taxon>Ascomycota</taxon>
        <taxon>Pezizomycotina</taxon>
        <taxon>Dothideomycetes</taxon>
        <taxon>Dothideomycetidae</taxon>
        <taxon>Mycosphaerellales</taxon>
        <taxon>Dissoconiaceae</taxon>
        <taxon>Dissoconium</taxon>
    </lineage>
</organism>
<proteinExistence type="predicted"/>